<evidence type="ECO:0000313" key="1">
    <source>
        <dbReference type="EMBL" id="CAA9280638.1"/>
    </source>
</evidence>
<gene>
    <name evidence="1" type="ORF">AVDCRST_MAG56-3843</name>
</gene>
<proteinExistence type="predicted"/>
<dbReference type="EMBL" id="CADCTQ010000311">
    <property type="protein sequence ID" value="CAA9280638.1"/>
    <property type="molecule type" value="Genomic_DNA"/>
</dbReference>
<dbReference type="NCBIfam" id="NF038180">
    <property type="entry name" value="leader_pinensin"/>
    <property type="match status" value="1"/>
</dbReference>
<sequence>MEKKKLKLNDLKVQSFVTEFDKDKGQTLDVQGGVDVWTFNDSNCPSWAGGACGTRNTFQCRECSYATFCTCPGRPC</sequence>
<accession>A0A6J4JKI6</accession>
<reference evidence="1" key="1">
    <citation type="submission" date="2020-02" db="EMBL/GenBank/DDBJ databases">
        <authorList>
            <person name="Meier V. D."/>
        </authorList>
    </citation>
    <scope>NUCLEOTIDE SEQUENCE</scope>
    <source>
        <strain evidence="1">AVDCRST_MAG56</strain>
    </source>
</reference>
<dbReference type="AlphaFoldDB" id="A0A6J4JKI6"/>
<name>A0A6J4JKI6_9SPHI</name>
<protein>
    <submittedName>
        <fullName evidence="1">Uncharacterized protein</fullName>
    </submittedName>
</protein>
<organism evidence="1">
    <name type="scientific">uncultured Cytophagales bacterium</name>
    <dbReference type="NCBI Taxonomy" id="158755"/>
    <lineage>
        <taxon>Bacteria</taxon>
        <taxon>Pseudomonadati</taxon>
        <taxon>Bacteroidota</taxon>
        <taxon>Sphingobacteriia</taxon>
        <taxon>Sphingobacteriales</taxon>
        <taxon>environmental samples</taxon>
    </lineage>
</organism>
<dbReference type="InterPro" id="IPR059231">
    <property type="entry name" value="Leader_pinensin"/>
</dbReference>